<protein>
    <recommendedName>
        <fullName evidence="2">Type II secretion system protein H</fullName>
    </recommendedName>
    <alternativeName>
        <fullName evidence="10">General secretion pathway protein H</fullName>
    </alternativeName>
</protein>
<proteinExistence type="inferred from homology"/>
<reference evidence="13" key="1">
    <citation type="submission" date="2023-03" db="EMBL/GenBank/DDBJ databases">
        <title>Chitinimonas shenzhenensis gen. nov., sp. nov., a novel member of family Burkholderiaceae isolated from activated sludge collected in Shen Zhen, China.</title>
        <authorList>
            <person name="Wang X."/>
        </authorList>
    </citation>
    <scope>NUCLEOTIDE SEQUENCE</scope>
    <source>
        <strain evidence="13">DQS-5</strain>
    </source>
</reference>
<evidence type="ECO:0000313" key="14">
    <source>
        <dbReference type="Proteomes" id="UP001172778"/>
    </source>
</evidence>
<comment type="caution">
    <text evidence="13">The sequence shown here is derived from an EMBL/GenBank/DDBJ whole genome shotgun (WGS) entry which is preliminary data.</text>
</comment>
<dbReference type="RefSeq" id="WP_284102161.1">
    <property type="nucleotide sequence ID" value="NZ_JARRAF010000025.1"/>
</dbReference>
<dbReference type="InterPro" id="IPR049875">
    <property type="entry name" value="TypeII_GspH"/>
</dbReference>
<dbReference type="NCBIfam" id="TIGR02532">
    <property type="entry name" value="IV_pilin_GFxxxE"/>
    <property type="match status" value="1"/>
</dbReference>
<dbReference type="Pfam" id="PF07963">
    <property type="entry name" value="N_methyl"/>
    <property type="match status" value="1"/>
</dbReference>
<keyword evidence="4" id="KW-0488">Methylation</keyword>
<dbReference type="InterPro" id="IPR012902">
    <property type="entry name" value="N_methyl_site"/>
</dbReference>
<dbReference type="InterPro" id="IPR045584">
    <property type="entry name" value="Pilin-like"/>
</dbReference>
<keyword evidence="14" id="KW-1185">Reference proteome</keyword>
<dbReference type="EMBL" id="JARRAF010000025">
    <property type="protein sequence ID" value="MDK2125848.1"/>
    <property type="molecule type" value="Genomic_DNA"/>
</dbReference>
<evidence type="ECO:0000256" key="11">
    <source>
        <dbReference type="SAM" id="Phobius"/>
    </source>
</evidence>
<organism evidence="13 14">
    <name type="scientific">Parachitinimonas caeni</name>
    <dbReference type="NCBI Taxonomy" id="3031301"/>
    <lineage>
        <taxon>Bacteria</taxon>
        <taxon>Pseudomonadati</taxon>
        <taxon>Pseudomonadota</taxon>
        <taxon>Betaproteobacteria</taxon>
        <taxon>Neisseriales</taxon>
        <taxon>Chitinibacteraceae</taxon>
        <taxon>Parachitinimonas</taxon>
    </lineage>
</organism>
<dbReference type="Proteomes" id="UP001172778">
    <property type="component" value="Unassembled WGS sequence"/>
</dbReference>
<evidence type="ECO:0000256" key="2">
    <source>
        <dbReference type="ARBA" id="ARBA00021549"/>
    </source>
</evidence>
<sequence length="180" mass="19893">MMPISAPGHFDPVTAPRRLPQLGFTLIEVMVVLVIITVVIALAAVKFGEPAEARLRREAERLSLLFESARDEAIASGAQLAWEPQKLGYRFVKRDEQAQWVAISDNDSLRQRDLADGQHFGELRVNRQPLAPGGRLLFSPSGVNDPFTVVLLDEERRVQLDADAMGRLSIGSVEALQRAP</sequence>
<gene>
    <name evidence="13" type="primary">gspH</name>
    <name evidence="13" type="ORF">PZA18_17480</name>
</gene>
<feature type="domain" description="General secretion pathway GspH" evidence="12">
    <location>
        <begin position="58"/>
        <end position="161"/>
    </location>
</feature>
<evidence type="ECO:0000256" key="3">
    <source>
        <dbReference type="ARBA" id="ARBA00022475"/>
    </source>
</evidence>
<dbReference type="InterPro" id="IPR022346">
    <property type="entry name" value="T2SS_GspH"/>
</dbReference>
<comment type="similarity">
    <text evidence="9">Belongs to the GSP H family.</text>
</comment>
<evidence type="ECO:0000256" key="5">
    <source>
        <dbReference type="ARBA" id="ARBA00022519"/>
    </source>
</evidence>
<evidence type="ECO:0000256" key="1">
    <source>
        <dbReference type="ARBA" id="ARBA00004377"/>
    </source>
</evidence>
<feature type="transmembrane region" description="Helical" evidence="11">
    <location>
        <begin position="22"/>
        <end position="47"/>
    </location>
</feature>
<dbReference type="Gene3D" id="3.55.40.10">
    <property type="entry name" value="minor pseudopilin epsh domain"/>
    <property type="match status" value="1"/>
</dbReference>
<dbReference type="Pfam" id="PF12019">
    <property type="entry name" value="GspH"/>
    <property type="match status" value="1"/>
</dbReference>
<evidence type="ECO:0000256" key="10">
    <source>
        <dbReference type="ARBA" id="ARBA00030775"/>
    </source>
</evidence>
<dbReference type="NCBIfam" id="TIGR01708">
    <property type="entry name" value="typeII_sec_gspH"/>
    <property type="match status" value="1"/>
</dbReference>
<keyword evidence="8 11" id="KW-0472">Membrane</keyword>
<keyword evidence="5" id="KW-0997">Cell inner membrane</keyword>
<accession>A0ABT7E0L0</accession>
<evidence type="ECO:0000256" key="6">
    <source>
        <dbReference type="ARBA" id="ARBA00022692"/>
    </source>
</evidence>
<keyword evidence="3" id="KW-1003">Cell membrane</keyword>
<keyword evidence="6 11" id="KW-0812">Transmembrane</keyword>
<evidence type="ECO:0000256" key="7">
    <source>
        <dbReference type="ARBA" id="ARBA00022989"/>
    </source>
</evidence>
<evidence type="ECO:0000313" key="13">
    <source>
        <dbReference type="EMBL" id="MDK2125848.1"/>
    </source>
</evidence>
<keyword evidence="7 11" id="KW-1133">Transmembrane helix</keyword>
<evidence type="ECO:0000256" key="4">
    <source>
        <dbReference type="ARBA" id="ARBA00022481"/>
    </source>
</evidence>
<evidence type="ECO:0000256" key="9">
    <source>
        <dbReference type="ARBA" id="ARBA00025772"/>
    </source>
</evidence>
<name>A0ABT7E0L0_9NEIS</name>
<dbReference type="SUPFAM" id="SSF54523">
    <property type="entry name" value="Pili subunits"/>
    <property type="match status" value="1"/>
</dbReference>
<evidence type="ECO:0000256" key="8">
    <source>
        <dbReference type="ARBA" id="ARBA00023136"/>
    </source>
</evidence>
<comment type="subcellular location">
    <subcellularLocation>
        <location evidence="1">Cell inner membrane</location>
        <topology evidence="1">Single-pass membrane protein</topology>
    </subcellularLocation>
</comment>
<evidence type="ECO:0000259" key="12">
    <source>
        <dbReference type="Pfam" id="PF12019"/>
    </source>
</evidence>